<keyword evidence="2 5" id="KW-0378">Hydrolase</keyword>
<dbReference type="EC" id="3.2.1.1" evidence="5"/>
<evidence type="ECO:0000256" key="6">
    <source>
        <dbReference type="SAM" id="SignalP"/>
    </source>
</evidence>
<evidence type="ECO:0000256" key="1">
    <source>
        <dbReference type="ARBA" id="ARBA00008061"/>
    </source>
</evidence>
<name>A0ABV6K6T9_9BACI</name>
<feature type="domain" description="Glycosyl hydrolase family 13 catalytic" evidence="7">
    <location>
        <begin position="41"/>
        <end position="417"/>
    </location>
</feature>
<dbReference type="InterPro" id="IPR056300">
    <property type="entry name" value="SusG-like_C"/>
</dbReference>
<feature type="chain" id="PRO_5045769445" description="Alpha-amylase" evidence="6">
    <location>
        <begin position="25"/>
        <end position="535"/>
    </location>
</feature>
<evidence type="ECO:0000256" key="3">
    <source>
        <dbReference type="ARBA" id="ARBA00023295"/>
    </source>
</evidence>
<evidence type="ECO:0000256" key="5">
    <source>
        <dbReference type="RuleBase" id="RU361134"/>
    </source>
</evidence>
<comment type="similarity">
    <text evidence="1 4">Belongs to the glycosyl hydrolase 13 family.</text>
</comment>
<dbReference type="Proteomes" id="UP001589838">
    <property type="component" value="Unassembled WGS sequence"/>
</dbReference>
<organism evidence="8 9">
    <name type="scientific">Halalkalibacter kiskunsagensis</name>
    <dbReference type="NCBI Taxonomy" id="1548599"/>
    <lineage>
        <taxon>Bacteria</taxon>
        <taxon>Bacillati</taxon>
        <taxon>Bacillota</taxon>
        <taxon>Bacilli</taxon>
        <taxon>Bacillales</taxon>
        <taxon>Bacillaceae</taxon>
        <taxon>Halalkalibacter</taxon>
    </lineage>
</organism>
<dbReference type="InterPro" id="IPR013780">
    <property type="entry name" value="Glyco_hydro_b"/>
</dbReference>
<comment type="caution">
    <text evidence="8">The sequence shown here is derived from an EMBL/GenBank/DDBJ whole genome shotgun (WGS) entry which is preliminary data.</text>
</comment>
<evidence type="ECO:0000256" key="2">
    <source>
        <dbReference type="ARBA" id="ARBA00022801"/>
    </source>
</evidence>
<keyword evidence="6" id="KW-0732">Signal</keyword>
<evidence type="ECO:0000313" key="9">
    <source>
        <dbReference type="Proteomes" id="UP001589838"/>
    </source>
</evidence>
<reference evidence="8 9" key="1">
    <citation type="submission" date="2024-09" db="EMBL/GenBank/DDBJ databases">
        <authorList>
            <person name="Sun Q."/>
            <person name="Mori K."/>
        </authorList>
    </citation>
    <scope>NUCLEOTIDE SEQUENCE [LARGE SCALE GENOMIC DNA]</scope>
    <source>
        <strain evidence="8 9">NCAIM B.02610</strain>
    </source>
</reference>
<dbReference type="InterPro" id="IPR045857">
    <property type="entry name" value="O16G_dom_2"/>
</dbReference>
<dbReference type="Gene3D" id="3.90.400.10">
    <property type="entry name" value="Oligo-1,6-glucosidase, Domain 2"/>
    <property type="match status" value="1"/>
</dbReference>
<keyword evidence="5" id="KW-0119">Carbohydrate metabolism</keyword>
<dbReference type="RefSeq" id="WP_335958160.1">
    <property type="nucleotide sequence ID" value="NZ_JAXBLX010000001.1"/>
</dbReference>
<dbReference type="SMART" id="SM00642">
    <property type="entry name" value="Aamy"/>
    <property type="match status" value="1"/>
</dbReference>
<dbReference type="PRINTS" id="PR00110">
    <property type="entry name" value="ALPHAAMYLASE"/>
</dbReference>
<keyword evidence="3 5" id="KW-0326">Glycosidase</keyword>
<dbReference type="EMBL" id="JBHLUX010000001">
    <property type="protein sequence ID" value="MFC0469023.1"/>
    <property type="molecule type" value="Genomic_DNA"/>
</dbReference>
<gene>
    <name evidence="8" type="ORF">ACFFHM_00195</name>
</gene>
<evidence type="ECO:0000256" key="4">
    <source>
        <dbReference type="RuleBase" id="RU003615"/>
    </source>
</evidence>
<proteinExistence type="inferred from homology"/>
<dbReference type="InterPro" id="IPR017853">
    <property type="entry name" value="GH"/>
</dbReference>
<protein>
    <recommendedName>
        <fullName evidence="5">Alpha-amylase</fullName>
        <ecNumber evidence="5">3.2.1.1</ecNumber>
    </recommendedName>
</protein>
<accession>A0ABV6K6T9</accession>
<dbReference type="Pfam" id="PF23915">
    <property type="entry name" value="SusG_C"/>
    <property type="match status" value="1"/>
</dbReference>
<feature type="signal peptide" evidence="6">
    <location>
        <begin position="1"/>
        <end position="24"/>
    </location>
</feature>
<sequence length="535" mass="61460">MKKKLLASVLAGFMLTSTVHSVYAAPPVEQSVQTENDVYYQVLVRSFADSSGDGVGDLRGLADKLDYIEELGATALWLMPIYPSPTYHKYDTTDYYSIDPEYGDMKDFRYLIEEADKRGIKVILDFVVNHTSIKHPWFTEAMDPNSKYRDYYIWADEDTNLDRKGPWDQQMWHQAESGDHYMAHFYDTLPSVLPDLNFHNPKVHEEIIDAAKYWLKQGVDGFRLDAAPHIYFPEEGSADEFYDHKANVEWWKKFESELQKVKPDVYLVGEVWKEEEIVANYYEGMESLFNFDLGDLIMKSVKTGENLGIAELQERVLALYDTKREGGATDAVFLNNHDEIRTMTQFKGDEKKAKLAASILFTLSGNPFIYYGEELGQLGDKTNEPNEFGDNPDIYLREPFVWSKEEDNYRTSWVETKYNTGETAVVAEEQVNDPNSMFSHYRELIEVRQASNALMNGGIEAVETNDERVLAFKRSYEGETNLVVHNLSDETVEVSLTDDELKHVNILYATDKVKRNHGQKKINLTLPGQSSVILK</sequence>
<evidence type="ECO:0000259" key="7">
    <source>
        <dbReference type="SMART" id="SM00642"/>
    </source>
</evidence>
<dbReference type="InterPro" id="IPR006047">
    <property type="entry name" value="GH13_cat_dom"/>
</dbReference>
<dbReference type="Gene3D" id="2.60.40.1180">
    <property type="entry name" value="Golgi alpha-mannosidase II"/>
    <property type="match status" value="1"/>
</dbReference>
<dbReference type="PANTHER" id="PTHR10357">
    <property type="entry name" value="ALPHA-AMYLASE FAMILY MEMBER"/>
    <property type="match status" value="1"/>
</dbReference>
<dbReference type="SUPFAM" id="SSF51011">
    <property type="entry name" value="Glycosyl hydrolase domain"/>
    <property type="match status" value="1"/>
</dbReference>
<dbReference type="CDD" id="cd11316">
    <property type="entry name" value="AmyAc_bac2_AmyA"/>
    <property type="match status" value="1"/>
</dbReference>
<dbReference type="SUPFAM" id="SSF51445">
    <property type="entry name" value="(Trans)glycosidases"/>
    <property type="match status" value="1"/>
</dbReference>
<comment type="catalytic activity">
    <reaction evidence="5">
        <text>Endohydrolysis of (1-&gt;4)-alpha-D-glucosidic linkages in polysaccharides containing three or more (1-&gt;4)-alpha-linked D-glucose units.</text>
        <dbReference type="EC" id="3.2.1.1"/>
    </reaction>
</comment>
<dbReference type="Gene3D" id="3.20.20.80">
    <property type="entry name" value="Glycosidases"/>
    <property type="match status" value="1"/>
</dbReference>
<dbReference type="PANTHER" id="PTHR10357:SF179">
    <property type="entry name" value="NEUTRAL AND BASIC AMINO ACID TRANSPORT PROTEIN RBAT"/>
    <property type="match status" value="1"/>
</dbReference>
<dbReference type="InterPro" id="IPR006046">
    <property type="entry name" value="Alpha_amylase"/>
</dbReference>
<dbReference type="GO" id="GO:0016787">
    <property type="term" value="F:hydrolase activity"/>
    <property type="evidence" value="ECO:0007669"/>
    <property type="project" value="UniProtKB-KW"/>
</dbReference>
<dbReference type="Pfam" id="PF00128">
    <property type="entry name" value="Alpha-amylase"/>
    <property type="match status" value="1"/>
</dbReference>
<keyword evidence="9" id="KW-1185">Reference proteome</keyword>
<evidence type="ECO:0000313" key="8">
    <source>
        <dbReference type="EMBL" id="MFC0469023.1"/>
    </source>
</evidence>